<keyword evidence="2" id="KW-1185">Reference proteome</keyword>
<protein>
    <submittedName>
        <fullName evidence="1">Type VI immunity family protein</fullName>
    </submittedName>
</protein>
<dbReference type="EMBL" id="JBHEGD010000001">
    <property type="protein sequence ID" value="MFH6597416.1"/>
    <property type="molecule type" value="Genomic_DNA"/>
</dbReference>
<dbReference type="Pfam" id="PF11876">
    <property type="entry name" value="TsiV"/>
    <property type="match status" value="1"/>
</dbReference>
<reference evidence="1 2" key="1">
    <citation type="submission" date="2024-09" db="EMBL/GenBank/DDBJ databases">
        <title>Elucidation of the Bokeelamides from Bacteria Associated with Moon Snail Egg Collars.</title>
        <authorList>
            <person name="Campbell R."/>
            <person name="Piedl K."/>
            <person name="Mevers E."/>
        </authorList>
    </citation>
    <scope>NUCLEOTIDE SEQUENCE [LARGE SCALE GENOMIC DNA]</scope>
    <source>
        <strain evidence="1 2">EM133</strain>
    </source>
</reference>
<dbReference type="Proteomes" id="UP001609932">
    <property type="component" value="Unassembled WGS sequence"/>
</dbReference>
<dbReference type="InterPro" id="IPR021815">
    <property type="entry name" value="TsiV"/>
</dbReference>
<accession>A0ABW7M7P3</accession>
<name>A0ABW7M7P3_9GAMM</name>
<proteinExistence type="predicted"/>
<sequence>MNALEKLKERAPDLEFELPDGAPAIKLGLIVTLYFKEGYTAESKKKVVECFERFYEEFKSDLKWQAGEKYQKLTPERFNKQSKFLLETTPNEQYEWHISSAKNEKESRAYSLQAMNSFEIHGDKTLSYIKLTMPWSILSEPNGSARYQKWLVYLCNQVNAAHGYGGLSSSLPYDYDSYMPAEYQLAQNYMGLEVDTLAYWMGNRLQEHIKGVNWFTVLGNAYVDRLGGEDAIRHSLSGRGDIDFFNYDYGLIIRAGQYPDLGAAEDGPPAAYVAVNKVVKPVRIPNPDSLHSYSPYGDCFDEESTARWYARFDREHEDHIPSSIPAGQPCSREGYWYSPAKQSSRRHFRQGEIMPELKDSSWGATIWYWSSV</sequence>
<evidence type="ECO:0000313" key="2">
    <source>
        <dbReference type="Proteomes" id="UP001609932"/>
    </source>
</evidence>
<evidence type="ECO:0000313" key="1">
    <source>
        <dbReference type="EMBL" id="MFH6597416.1"/>
    </source>
</evidence>
<gene>
    <name evidence="1" type="ORF">ACEVAQ_01575</name>
</gene>
<comment type="caution">
    <text evidence="1">The sequence shown here is derived from an EMBL/GenBank/DDBJ whole genome shotgun (WGS) entry which is preliminary data.</text>
</comment>
<dbReference type="RefSeq" id="WP_395272017.1">
    <property type="nucleotide sequence ID" value="NZ_JBHEGD010000001.1"/>
</dbReference>
<organism evidence="1 2">
    <name type="scientific">Ectopseudomonas khazarica</name>
    <dbReference type="NCBI Taxonomy" id="2502979"/>
    <lineage>
        <taxon>Bacteria</taxon>
        <taxon>Pseudomonadati</taxon>
        <taxon>Pseudomonadota</taxon>
        <taxon>Gammaproteobacteria</taxon>
        <taxon>Pseudomonadales</taxon>
        <taxon>Pseudomonadaceae</taxon>
        <taxon>Ectopseudomonas</taxon>
    </lineage>
</organism>